<dbReference type="Gene3D" id="1.10.260.40">
    <property type="entry name" value="lambda repressor-like DNA-binding domains"/>
    <property type="match status" value="1"/>
</dbReference>
<evidence type="ECO:0000313" key="3">
    <source>
        <dbReference type="EMBL" id="HIW78615.1"/>
    </source>
</evidence>
<dbReference type="PROSITE" id="PS50943">
    <property type="entry name" value="HTH_CROC1"/>
    <property type="match status" value="1"/>
</dbReference>
<evidence type="ECO:0000313" key="4">
    <source>
        <dbReference type="Proteomes" id="UP000824264"/>
    </source>
</evidence>
<dbReference type="PANTHER" id="PTHR46797:SF1">
    <property type="entry name" value="METHYLPHOSPHONATE SYNTHASE"/>
    <property type="match status" value="1"/>
</dbReference>
<dbReference type="EMBL" id="DXGI01000204">
    <property type="protein sequence ID" value="HIW78615.1"/>
    <property type="molecule type" value="Genomic_DNA"/>
</dbReference>
<dbReference type="GO" id="GO:0005829">
    <property type="term" value="C:cytosol"/>
    <property type="evidence" value="ECO:0007669"/>
    <property type="project" value="TreeGrafter"/>
</dbReference>
<accession>A0A9D1U9W3</accession>
<dbReference type="Pfam" id="PF01381">
    <property type="entry name" value="HTH_3"/>
    <property type="match status" value="1"/>
</dbReference>
<evidence type="ECO:0000256" key="1">
    <source>
        <dbReference type="ARBA" id="ARBA00023125"/>
    </source>
</evidence>
<organism evidence="3 4">
    <name type="scientific">Candidatus Bilophila faecipullorum</name>
    <dbReference type="NCBI Taxonomy" id="2838482"/>
    <lineage>
        <taxon>Bacteria</taxon>
        <taxon>Pseudomonadati</taxon>
        <taxon>Thermodesulfobacteriota</taxon>
        <taxon>Desulfovibrionia</taxon>
        <taxon>Desulfovibrionales</taxon>
        <taxon>Desulfovibrionaceae</taxon>
        <taxon>Bilophila</taxon>
    </lineage>
</organism>
<feature type="domain" description="HTH cro/C1-type" evidence="2">
    <location>
        <begin position="15"/>
        <end position="70"/>
    </location>
</feature>
<sequence>MKTYPYLLKSLGIAVEKIRKERKMTKTALASFSDLQDCYIRGIIKGKRNPTITAIYSICEALDIPPLEFFQRVTDEMETLRNRTAQGTSGTRSR</sequence>
<dbReference type="AlphaFoldDB" id="A0A9D1U9W3"/>
<dbReference type="PANTHER" id="PTHR46797">
    <property type="entry name" value="HTH-TYPE TRANSCRIPTIONAL REGULATOR"/>
    <property type="match status" value="1"/>
</dbReference>
<reference evidence="3" key="2">
    <citation type="submission" date="2021-04" db="EMBL/GenBank/DDBJ databases">
        <authorList>
            <person name="Gilroy R."/>
        </authorList>
    </citation>
    <scope>NUCLEOTIDE SEQUENCE</scope>
    <source>
        <strain evidence="3">ChiSxjej5B17-1746</strain>
    </source>
</reference>
<dbReference type="SMART" id="SM00530">
    <property type="entry name" value="HTH_XRE"/>
    <property type="match status" value="1"/>
</dbReference>
<dbReference type="InterPro" id="IPR010982">
    <property type="entry name" value="Lambda_DNA-bd_dom_sf"/>
</dbReference>
<gene>
    <name evidence="3" type="ORF">H9874_05645</name>
</gene>
<reference evidence="3" key="1">
    <citation type="journal article" date="2021" name="PeerJ">
        <title>Extensive microbial diversity within the chicken gut microbiome revealed by metagenomics and culture.</title>
        <authorList>
            <person name="Gilroy R."/>
            <person name="Ravi A."/>
            <person name="Getino M."/>
            <person name="Pursley I."/>
            <person name="Horton D.L."/>
            <person name="Alikhan N.F."/>
            <person name="Baker D."/>
            <person name="Gharbi K."/>
            <person name="Hall N."/>
            <person name="Watson M."/>
            <person name="Adriaenssens E.M."/>
            <person name="Foster-Nyarko E."/>
            <person name="Jarju S."/>
            <person name="Secka A."/>
            <person name="Antonio M."/>
            <person name="Oren A."/>
            <person name="Chaudhuri R.R."/>
            <person name="La Ragione R."/>
            <person name="Hildebrand F."/>
            <person name="Pallen M.J."/>
        </authorList>
    </citation>
    <scope>NUCLEOTIDE SEQUENCE</scope>
    <source>
        <strain evidence="3">ChiSxjej5B17-1746</strain>
    </source>
</reference>
<comment type="caution">
    <text evidence="3">The sequence shown here is derived from an EMBL/GenBank/DDBJ whole genome shotgun (WGS) entry which is preliminary data.</text>
</comment>
<protein>
    <submittedName>
        <fullName evidence="3">Helix-turn-helix domain-containing protein</fullName>
    </submittedName>
</protein>
<dbReference type="InterPro" id="IPR001387">
    <property type="entry name" value="Cro/C1-type_HTH"/>
</dbReference>
<name>A0A9D1U9W3_9BACT</name>
<dbReference type="InterPro" id="IPR050807">
    <property type="entry name" value="TransReg_Diox_bact_type"/>
</dbReference>
<proteinExistence type="predicted"/>
<evidence type="ECO:0000259" key="2">
    <source>
        <dbReference type="PROSITE" id="PS50943"/>
    </source>
</evidence>
<dbReference type="SUPFAM" id="SSF47413">
    <property type="entry name" value="lambda repressor-like DNA-binding domains"/>
    <property type="match status" value="1"/>
</dbReference>
<dbReference type="CDD" id="cd00093">
    <property type="entry name" value="HTH_XRE"/>
    <property type="match status" value="1"/>
</dbReference>
<keyword evidence="1" id="KW-0238">DNA-binding</keyword>
<dbReference type="GO" id="GO:0003700">
    <property type="term" value="F:DNA-binding transcription factor activity"/>
    <property type="evidence" value="ECO:0007669"/>
    <property type="project" value="TreeGrafter"/>
</dbReference>
<dbReference type="Proteomes" id="UP000824264">
    <property type="component" value="Unassembled WGS sequence"/>
</dbReference>
<dbReference type="GO" id="GO:0003677">
    <property type="term" value="F:DNA binding"/>
    <property type="evidence" value="ECO:0007669"/>
    <property type="project" value="UniProtKB-KW"/>
</dbReference>